<reference evidence="2" key="1">
    <citation type="submission" date="2023-01" db="EMBL/GenBank/DDBJ databases">
        <title>Sulfurovum sp. zt1-1 genome assembly.</title>
        <authorList>
            <person name="Wang J."/>
        </authorList>
    </citation>
    <scope>NUCLEOTIDE SEQUENCE</scope>
    <source>
        <strain evidence="2">Zt1-1</strain>
    </source>
</reference>
<keyword evidence="3" id="KW-1185">Reference proteome</keyword>
<accession>A0ABT7QWU1</accession>
<keyword evidence="1" id="KW-0472">Membrane</keyword>
<gene>
    <name evidence="2" type="ORF">PGH07_03890</name>
</gene>
<evidence type="ECO:0000313" key="2">
    <source>
        <dbReference type="EMBL" id="MDM5271309.1"/>
    </source>
</evidence>
<dbReference type="PANTHER" id="PTHR40940">
    <property type="entry name" value="PROTEIN BATD-RELATED"/>
    <property type="match status" value="1"/>
</dbReference>
<feature type="transmembrane region" description="Helical" evidence="1">
    <location>
        <begin position="414"/>
        <end position="432"/>
    </location>
</feature>
<dbReference type="InterPro" id="IPR025738">
    <property type="entry name" value="BatD"/>
</dbReference>
<keyword evidence="1" id="KW-0812">Transmembrane</keyword>
<keyword evidence="1" id="KW-1133">Transmembrane helix</keyword>
<protein>
    <submittedName>
        <fullName evidence="2">BatD family protein</fullName>
    </submittedName>
</protein>
<evidence type="ECO:0000313" key="3">
    <source>
        <dbReference type="Proteomes" id="UP001169069"/>
    </source>
</evidence>
<name>A0ABT7QWU1_9BACT</name>
<dbReference type="PANTHER" id="PTHR40940:SF2">
    <property type="entry name" value="BATD"/>
    <property type="match status" value="1"/>
</dbReference>
<dbReference type="Pfam" id="PF13584">
    <property type="entry name" value="BatD"/>
    <property type="match status" value="2"/>
</dbReference>
<organism evidence="2 3">
    <name type="scientific">Sulfurovum zhangzhouensis</name>
    <dbReference type="NCBI Taxonomy" id="3019067"/>
    <lineage>
        <taxon>Bacteria</taxon>
        <taxon>Pseudomonadati</taxon>
        <taxon>Campylobacterota</taxon>
        <taxon>Epsilonproteobacteria</taxon>
        <taxon>Campylobacterales</taxon>
        <taxon>Sulfurovaceae</taxon>
        <taxon>Sulfurovum</taxon>
    </lineage>
</organism>
<sequence length="497" mass="55576">MQTLGRVIVFLTLLAQFVYSAGVSASVSSNEVMEGNVAQLQIRAEGDEIEFPQISEIDGTPVVGTSIQSSRNMTYINGEMKSEKITTKIIGFVPKKDLTIPSYTVMIDGKNYQTEPISIKVVTSKAPQLKANALYSFELKSDKREVMAGESFVVNLYVSISDRIKGAKLSDFVDPLMPDFYSKALGEPKQYRQNGYTVVEKQYLLTTKSEGNFTISAATAKLGEADLRRRDFFGRYATQWYDIASNDLMIKVKPQPQKSDLIGEFTLDATVDTTEAQVNKPVNLTIKIEGKGNLEDFEFPPYEIDGVTIFSDDAKVESKVENGVLYSTYTISFAMISDKDFTIPSHSFTVYNPNTSRLETMKIASYDIKVKGDTNALVATTPPANSASKVEQSSPNAVPMEVSTKTQESQPNEWWMLVVSFGSGMLVMYLLFKFLAGTEHKKRVYGNNEALQILYPHINEDPMIEEMVRKLYARKNGDKSITIDKKVLKELIKKVQR</sequence>
<evidence type="ECO:0000256" key="1">
    <source>
        <dbReference type="SAM" id="Phobius"/>
    </source>
</evidence>
<dbReference type="EMBL" id="JAQIBD010000001">
    <property type="protein sequence ID" value="MDM5271309.1"/>
    <property type="molecule type" value="Genomic_DNA"/>
</dbReference>
<proteinExistence type="predicted"/>
<dbReference type="RefSeq" id="WP_289412676.1">
    <property type="nucleotide sequence ID" value="NZ_JAQIBD010000001.1"/>
</dbReference>
<comment type="caution">
    <text evidence="2">The sequence shown here is derived from an EMBL/GenBank/DDBJ whole genome shotgun (WGS) entry which is preliminary data.</text>
</comment>
<dbReference type="Proteomes" id="UP001169069">
    <property type="component" value="Unassembled WGS sequence"/>
</dbReference>